<reference evidence="4 5" key="1">
    <citation type="submission" date="2014-04" db="EMBL/GenBank/DDBJ databases">
        <title>Evolutionary Origins and Diversification of the Mycorrhizal Mutualists.</title>
        <authorList>
            <consortium name="DOE Joint Genome Institute"/>
            <consortium name="Mycorrhizal Genomics Consortium"/>
            <person name="Kohler A."/>
            <person name="Kuo A."/>
            <person name="Nagy L.G."/>
            <person name="Floudas D."/>
            <person name="Copeland A."/>
            <person name="Barry K.W."/>
            <person name="Cichocki N."/>
            <person name="Veneault-Fourrey C."/>
            <person name="LaButti K."/>
            <person name="Lindquist E.A."/>
            <person name="Lipzen A."/>
            <person name="Lundell T."/>
            <person name="Morin E."/>
            <person name="Murat C."/>
            <person name="Riley R."/>
            <person name="Ohm R."/>
            <person name="Sun H."/>
            <person name="Tunlid A."/>
            <person name="Henrissat B."/>
            <person name="Grigoriev I.V."/>
            <person name="Hibbett D.S."/>
            <person name="Martin F."/>
        </authorList>
    </citation>
    <scope>NUCLEOTIDE SEQUENCE [LARGE SCALE GENOMIC DNA]</scope>
    <source>
        <strain evidence="4 5">MD-312</strain>
    </source>
</reference>
<dbReference type="PANTHER" id="PTHR32440:SF11">
    <property type="entry name" value="METALLOPHOSPHOESTERASE DOMAIN-CONTAINING PROTEIN"/>
    <property type="match status" value="1"/>
</dbReference>
<keyword evidence="5" id="KW-1185">Reference proteome</keyword>
<evidence type="ECO:0000259" key="3">
    <source>
        <dbReference type="Pfam" id="PF00149"/>
    </source>
</evidence>
<feature type="domain" description="Calcineurin-like phosphoesterase" evidence="3">
    <location>
        <begin position="50"/>
        <end position="308"/>
    </location>
</feature>
<evidence type="ECO:0000313" key="5">
    <source>
        <dbReference type="Proteomes" id="UP000053820"/>
    </source>
</evidence>
<feature type="region of interest" description="Disordered" evidence="1">
    <location>
        <begin position="261"/>
        <end position="282"/>
    </location>
</feature>
<dbReference type="GO" id="GO:0016788">
    <property type="term" value="F:hydrolase activity, acting on ester bonds"/>
    <property type="evidence" value="ECO:0007669"/>
    <property type="project" value="TreeGrafter"/>
</dbReference>
<protein>
    <recommendedName>
        <fullName evidence="3">Calcineurin-like phosphoesterase domain-containing protein</fullName>
    </recommendedName>
</protein>
<dbReference type="Pfam" id="PF00149">
    <property type="entry name" value="Metallophos"/>
    <property type="match status" value="1"/>
</dbReference>
<feature type="chain" id="PRO_5002205934" description="Calcineurin-like phosphoesterase domain-containing protein" evidence="2">
    <location>
        <begin position="23"/>
        <end position="378"/>
    </location>
</feature>
<dbReference type="AlphaFoldDB" id="A0A0C9WF05"/>
<keyword evidence="2" id="KW-0732">Signal</keyword>
<sequence length="378" mass="42004">MSLKAFANILVGLSLWANSARSVPTARSLDVLDPYLFKPRISFDNDGTFKLTVFSDLHYGENPWDWWGTEHDANSTRLITNMLAAENPSYVVINGDLITGENTFKENSTDLVNEILGPINKARIPFSTTQGNHDNQVNITHLKEIQRELSISPLSYTRIAPPGVGGVGGPGNYWVPIYRKKYDFAPVLILWFFDSRGGFKTDNTPMPDWVDPSVAKWMEEEVAMMNLLWGPAERRSALAFVHIPPNAIQAVSETLNSTLNPGLNADELGQGSTQASGPGEQGNDSVFWDALNSHITNLHAVVSGHDHGNEWCAREPTKDVIFCFDKHSGYGGYDSPDWGRGVRTFIFSSTDPTHGVETYIKLEDGTVRDRVVLDKNYQ</sequence>
<evidence type="ECO:0000256" key="1">
    <source>
        <dbReference type="SAM" id="MobiDB-lite"/>
    </source>
</evidence>
<dbReference type="InterPro" id="IPR029052">
    <property type="entry name" value="Metallo-depent_PP-like"/>
</dbReference>
<dbReference type="HOGENOM" id="CLU_019692_1_1_1"/>
<proteinExistence type="predicted"/>
<evidence type="ECO:0000313" key="4">
    <source>
        <dbReference type="EMBL" id="KIJ63787.1"/>
    </source>
</evidence>
<dbReference type="EMBL" id="KN839849">
    <property type="protein sequence ID" value="KIJ63787.1"/>
    <property type="molecule type" value="Genomic_DNA"/>
</dbReference>
<dbReference type="SUPFAM" id="SSF56300">
    <property type="entry name" value="Metallo-dependent phosphatases"/>
    <property type="match status" value="1"/>
</dbReference>
<evidence type="ECO:0000256" key="2">
    <source>
        <dbReference type="SAM" id="SignalP"/>
    </source>
</evidence>
<dbReference type="Gene3D" id="3.60.21.10">
    <property type="match status" value="1"/>
</dbReference>
<dbReference type="CDD" id="cd07383">
    <property type="entry name" value="MPP_Dcr2"/>
    <property type="match status" value="1"/>
</dbReference>
<organism evidence="4 5">
    <name type="scientific">Hydnomerulius pinastri MD-312</name>
    <dbReference type="NCBI Taxonomy" id="994086"/>
    <lineage>
        <taxon>Eukaryota</taxon>
        <taxon>Fungi</taxon>
        <taxon>Dikarya</taxon>
        <taxon>Basidiomycota</taxon>
        <taxon>Agaricomycotina</taxon>
        <taxon>Agaricomycetes</taxon>
        <taxon>Agaricomycetidae</taxon>
        <taxon>Boletales</taxon>
        <taxon>Boletales incertae sedis</taxon>
        <taxon>Leucogyrophana</taxon>
    </lineage>
</organism>
<dbReference type="GO" id="GO:0005737">
    <property type="term" value="C:cytoplasm"/>
    <property type="evidence" value="ECO:0007669"/>
    <property type="project" value="TreeGrafter"/>
</dbReference>
<dbReference type="OrthoDB" id="783096at2759"/>
<dbReference type="Proteomes" id="UP000053820">
    <property type="component" value="Unassembled WGS sequence"/>
</dbReference>
<feature type="signal peptide" evidence="2">
    <location>
        <begin position="1"/>
        <end position="22"/>
    </location>
</feature>
<gene>
    <name evidence="4" type="ORF">HYDPIDRAFT_133633</name>
</gene>
<dbReference type="PANTHER" id="PTHR32440">
    <property type="entry name" value="PHOSPHATASE DCR2-RELATED-RELATED"/>
    <property type="match status" value="1"/>
</dbReference>
<name>A0A0C9WF05_9AGAM</name>
<dbReference type="InterPro" id="IPR004843">
    <property type="entry name" value="Calcineurin-like_PHP"/>
</dbReference>
<accession>A0A0C9WF05</accession>